<evidence type="ECO:0000313" key="8">
    <source>
        <dbReference type="EMBL" id="CAL0320750.1"/>
    </source>
</evidence>
<keyword evidence="2" id="KW-0805">Transcription regulation</keyword>
<dbReference type="PANTHER" id="PTHR16223">
    <property type="entry name" value="TRANSCRIPTION FACTOR BHLH83-RELATED"/>
    <property type="match status" value="1"/>
</dbReference>
<feature type="domain" description="BHLH" evidence="7">
    <location>
        <begin position="222"/>
        <end position="271"/>
    </location>
</feature>
<dbReference type="Proteomes" id="UP001497480">
    <property type="component" value="Unassembled WGS sequence"/>
</dbReference>
<evidence type="ECO:0000256" key="6">
    <source>
        <dbReference type="SAM" id="MobiDB-lite"/>
    </source>
</evidence>
<comment type="subcellular location">
    <subcellularLocation>
        <location evidence="1">Nucleus</location>
    </subcellularLocation>
</comment>
<dbReference type="GO" id="GO:0000978">
    <property type="term" value="F:RNA polymerase II cis-regulatory region sequence-specific DNA binding"/>
    <property type="evidence" value="ECO:0007669"/>
    <property type="project" value="TreeGrafter"/>
</dbReference>
<dbReference type="InterPro" id="IPR045843">
    <property type="entry name" value="IND-like"/>
</dbReference>
<keyword evidence="3" id="KW-0238">DNA-binding</keyword>
<evidence type="ECO:0000259" key="7">
    <source>
        <dbReference type="PROSITE" id="PS50888"/>
    </source>
</evidence>
<organism evidence="8 9">
    <name type="scientific">Lupinus luteus</name>
    <name type="common">European yellow lupine</name>
    <dbReference type="NCBI Taxonomy" id="3873"/>
    <lineage>
        <taxon>Eukaryota</taxon>
        <taxon>Viridiplantae</taxon>
        <taxon>Streptophyta</taxon>
        <taxon>Embryophyta</taxon>
        <taxon>Tracheophyta</taxon>
        <taxon>Spermatophyta</taxon>
        <taxon>Magnoliopsida</taxon>
        <taxon>eudicotyledons</taxon>
        <taxon>Gunneridae</taxon>
        <taxon>Pentapetalae</taxon>
        <taxon>rosids</taxon>
        <taxon>fabids</taxon>
        <taxon>Fabales</taxon>
        <taxon>Fabaceae</taxon>
        <taxon>Papilionoideae</taxon>
        <taxon>50 kb inversion clade</taxon>
        <taxon>genistoids sensu lato</taxon>
        <taxon>core genistoids</taxon>
        <taxon>Genisteae</taxon>
        <taxon>Lupinus</taxon>
    </lineage>
</organism>
<evidence type="ECO:0000256" key="5">
    <source>
        <dbReference type="ARBA" id="ARBA00023242"/>
    </source>
</evidence>
<keyword evidence="9" id="KW-1185">Reference proteome</keyword>
<proteinExistence type="predicted"/>
<comment type="caution">
    <text evidence="8">The sequence shown here is derived from an EMBL/GenBank/DDBJ whole genome shotgun (WGS) entry which is preliminary data.</text>
</comment>
<dbReference type="GO" id="GO:0005634">
    <property type="term" value="C:nucleus"/>
    <property type="evidence" value="ECO:0007669"/>
    <property type="project" value="UniProtKB-SubCell"/>
</dbReference>
<dbReference type="GO" id="GO:0000981">
    <property type="term" value="F:DNA-binding transcription factor activity, RNA polymerase II-specific"/>
    <property type="evidence" value="ECO:0007669"/>
    <property type="project" value="TreeGrafter"/>
</dbReference>
<keyword evidence="4" id="KW-0804">Transcription</keyword>
<sequence>MKWFALDGSTTVFSGQVGLTTGCRKPKPSLKRAQSPTLSPSICNRCSSIHFHFQPNTIPHSNLRSTLMECKDDFEVDHHLNTTTTTTTPRSTFSHLIFGGVDDNEDDNALGLGVDQTYNNNNNYNLNHYSPVLPIHIAPQMLCFGKYQNEEDLTNALTSQISIITNSSDSSSASSCNHNNNTFNPFSNTNVNVLQKKRNGSGQEPVTKVGVGNQRPHKMNKADNPTSTGHAKQRKEKLGERIAVLQQLVSPFGKTDTASVLHEAMGYIKFLQDQVQLLCSPYLQRLHSSNPNLGIGDNNGDEVTKDLRSKGLCLIPMECTVHMASSNGADFWSPAEIGNNISPSTTMQ</sequence>
<accession>A0AAV1XGC7</accession>
<dbReference type="GO" id="GO:0046983">
    <property type="term" value="F:protein dimerization activity"/>
    <property type="evidence" value="ECO:0007669"/>
    <property type="project" value="InterPro"/>
</dbReference>
<dbReference type="SUPFAM" id="SSF47459">
    <property type="entry name" value="HLH, helix-loop-helix DNA-binding domain"/>
    <property type="match status" value="1"/>
</dbReference>
<evidence type="ECO:0000256" key="4">
    <source>
        <dbReference type="ARBA" id="ARBA00023163"/>
    </source>
</evidence>
<evidence type="ECO:0000256" key="2">
    <source>
        <dbReference type="ARBA" id="ARBA00023015"/>
    </source>
</evidence>
<evidence type="ECO:0000313" key="9">
    <source>
        <dbReference type="Proteomes" id="UP001497480"/>
    </source>
</evidence>
<dbReference type="PANTHER" id="PTHR16223:SF335">
    <property type="entry name" value="TRANSCRIPTION FACTOR BHLH113"/>
    <property type="match status" value="1"/>
</dbReference>
<evidence type="ECO:0000256" key="1">
    <source>
        <dbReference type="ARBA" id="ARBA00004123"/>
    </source>
</evidence>
<dbReference type="InterPro" id="IPR011598">
    <property type="entry name" value="bHLH_dom"/>
</dbReference>
<dbReference type="EMBL" id="CAXHTB010000015">
    <property type="protein sequence ID" value="CAL0320750.1"/>
    <property type="molecule type" value="Genomic_DNA"/>
</dbReference>
<protein>
    <recommendedName>
        <fullName evidence="7">BHLH domain-containing protein</fullName>
    </recommendedName>
</protein>
<dbReference type="InterPro" id="IPR036638">
    <property type="entry name" value="HLH_DNA-bd_sf"/>
</dbReference>
<reference evidence="8 9" key="1">
    <citation type="submission" date="2024-03" db="EMBL/GenBank/DDBJ databases">
        <authorList>
            <person name="Martinez-Hernandez J."/>
        </authorList>
    </citation>
    <scope>NUCLEOTIDE SEQUENCE [LARGE SCALE GENOMIC DNA]</scope>
</reference>
<feature type="region of interest" description="Disordered" evidence="6">
    <location>
        <begin position="198"/>
        <end position="236"/>
    </location>
</feature>
<dbReference type="FunFam" id="4.10.280.10:FF:000123">
    <property type="entry name" value="Transcription factor bHLH113"/>
    <property type="match status" value="1"/>
</dbReference>
<keyword evidence="5" id="KW-0539">Nucleus</keyword>
<dbReference type="PROSITE" id="PS50888">
    <property type="entry name" value="BHLH"/>
    <property type="match status" value="1"/>
</dbReference>
<dbReference type="AlphaFoldDB" id="A0AAV1XGC7"/>
<name>A0AAV1XGC7_LUPLU</name>
<dbReference type="PROSITE" id="PS51257">
    <property type="entry name" value="PROKAR_LIPOPROTEIN"/>
    <property type="match status" value="1"/>
</dbReference>
<evidence type="ECO:0000256" key="3">
    <source>
        <dbReference type="ARBA" id="ARBA00023125"/>
    </source>
</evidence>
<dbReference type="SMART" id="SM00353">
    <property type="entry name" value="HLH"/>
    <property type="match status" value="1"/>
</dbReference>
<dbReference type="Gene3D" id="4.10.280.10">
    <property type="entry name" value="Helix-loop-helix DNA-binding domain"/>
    <property type="match status" value="1"/>
</dbReference>
<dbReference type="CDD" id="cd11393">
    <property type="entry name" value="bHLH_AtbHLH_like"/>
    <property type="match status" value="1"/>
</dbReference>
<gene>
    <name evidence="8" type="ORF">LLUT_LOCUS21810</name>
</gene>
<dbReference type="InterPro" id="IPR045239">
    <property type="entry name" value="bHLH95_bHLH"/>
</dbReference>